<feature type="compositionally biased region" description="Low complexity" evidence="1">
    <location>
        <begin position="120"/>
        <end position="137"/>
    </location>
</feature>
<dbReference type="EMBL" id="JAPFFF010000003">
    <property type="protein sequence ID" value="KAK8895222.1"/>
    <property type="molecule type" value="Genomic_DNA"/>
</dbReference>
<dbReference type="InterPro" id="IPR027417">
    <property type="entry name" value="P-loop_NTPase"/>
</dbReference>
<feature type="compositionally biased region" description="Polar residues" evidence="1">
    <location>
        <begin position="171"/>
        <end position="180"/>
    </location>
</feature>
<dbReference type="Proteomes" id="UP001470230">
    <property type="component" value="Unassembled WGS sequence"/>
</dbReference>
<evidence type="ECO:0000313" key="2">
    <source>
        <dbReference type="EMBL" id="KAK8895222.1"/>
    </source>
</evidence>
<feature type="compositionally biased region" description="Polar residues" evidence="1">
    <location>
        <begin position="96"/>
        <end position="107"/>
    </location>
</feature>
<proteinExistence type="predicted"/>
<evidence type="ECO:0000313" key="3">
    <source>
        <dbReference type="Proteomes" id="UP001470230"/>
    </source>
</evidence>
<feature type="region of interest" description="Disordered" evidence="1">
    <location>
        <begin position="1"/>
        <end position="229"/>
    </location>
</feature>
<comment type="caution">
    <text evidence="2">The sequence shown here is derived from an EMBL/GenBank/DDBJ whole genome shotgun (WGS) entry which is preliminary data.</text>
</comment>
<gene>
    <name evidence="2" type="ORF">M9Y10_023664</name>
</gene>
<feature type="compositionally biased region" description="Low complexity" evidence="1">
    <location>
        <begin position="42"/>
        <end position="54"/>
    </location>
</feature>
<feature type="compositionally biased region" description="Pro residues" evidence="1">
    <location>
        <begin position="184"/>
        <end position="197"/>
    </location>
</feature>
<sequence>MQGPKTLTLSLGPKKAKVFGRPPDGSSVASESMSESHHSTKSGKQTSSKSRTSQNPTLTLSMQSDKKKRQSKIPSHISENNTKPNEYDESFDDVSDFNQSNASPSANDKQRIEKSPSVASRNSRLSSLSKSSTLNNKQQSLNLTTNTQKKKSNMSTISNTSNNSANKHFSVASQQQEQTRSPSPVKPKSPSPSPSPSPKKRFSDDANDYNSDNSPDIYESPKSQKKREEYKENYSNISILPIVGRLIDENAPLEKIGRSINKLEDWQQDLINIIHPIEEQHQILWYNSLVSILEQQNLALAKDHKKILYYDELVQKSREILENHRFSFPAGTLHRFKMAITGPDQSGKSTFLSIFAQQYLLELIASDQWKHTFIFPIDFSLALPHFTDLGSLYCHVVQMTFSALAVQRPLLIQYADSLAHSFQTVITGSPILPKPFLLDEDFRLIIPAVQQFLDIILQCWQDSTAMSSFVVNTFMFPYFISTIFGFRRYTVIADNLDLTDITKNPGPPFIDSPESVFMAEIIKLMLNQSSYIVSGKHSLNLVDLLSTVDSESKGYAQGIETISTLKLIDNNDDDSSSFNITFNGEKEPSIHLSSRYMGGCPLYLYKWKEINEKHNHIEELENSQGNEEEETGDEDIEEEKLSLVNLIQSLLKQIMVSSDGSPYNLSIKSVSHFKSSKK</sequence>
<reference evidence="2 3" key="1">
    <citation type="submission" date="2024-04" db="EMBL/GenBank/DDBJ databases">
        <title>Tritrichomonas musculus Genome.</title>
        <authorList>
            <person name="Alves-Ferreira E."/>
            <person name="Grigg M."/>
            <person name="Lorenzi H."/>
            <person name="Galac M."/>
        </authorList>
    </citation>
    <scope>NUCLEOTIDE SEQUENCE [LARGE SCALE GENOMIC DNA]</scope>
    <source>
        <strain evidence="2 3">EAF2021</strain>
    </source>
</reference>
<keyword evidence="3" id="KW-1185">Reference proteome</keyword>
<accession>A0ABR2KVT3</accession>
<dbReference type="SUPFAM" id="SSF52540">
    <property type="entry name" value="P-loop containing nucleoside triphosphate hydrolases"/>
    <property type="match status" value="1"/>
</dbReference>
<name>A0ABR2KVT3_9EUKA</name>
<protein>
    <submittedName>
        <fullName evidence="2">Uncharacterized protein</fullName>
    </submittedName>
</protein>
<organism evidence="2 3">
    <name type="scientific">Tritrichomonas musculus</name>
    <dbReference type="NCBI Taxonomy" id="1915356"/>
    <lineage>
        <taxon>Eukaryota</taxon>
        <taxon>Metamonada</taxon>
        <taxon>Parabasalia</taxon>
        <taxon>Tritrichomonadida</taxon>
        <taxon>Tritrichomonadidae</taxon>
        <taxon>Tritrichomonas</taxon>
    </lineage>
</organism>
<feature type="compositionally biased region" description="Low complexity" evidence="1">
    <location>
        <begin position="153"/>
        <end position="167"/>
    </location>
</feature>
<feature type="compositionally biased region" description="Polar residues" evidence="1">
    <location>
        <begin position="138"/>
        <end position="147"/>
    </location>
</feature>
<evidence type="ECO:0000256" key="1">
    <source>
        <dbReference type="SAM" id="MobiDB-lite"/>
    </source>
</evidence>